<evidence type="ECO:0000256" key="6">
    <source>
        <dbReference type="SAM" id="SignalP"/>
    </source>
</evidence>
<dbReference type="NCBIfam" id="TIGR01730">
    <property type="entry name" value="RND_mfp"/>
    <property type="match status" value="1"/>
</dbReference>
<organism evidence="11 12">
    <name type="scientific">Marinobacter fuscus</name>
    <dbReference type="NCBI Taxonomy" id="2109942"/>
    <lineage>
        <taxon>Bacteria</taxon>
        <taxon>Pseudomonadati</taxon>
        <taxon>Pseudomonadota</taxon>
        <taxon>Gammaproteobacteria</taxon>
        <taxon>Pseudomonadales</taxon>
        <taxon>Marinobacteraceae</taxon>
        <taxon>Marinobacter</taxon>
    </lineage>
</organism>
<gene>
    <name evidence="11" type="ORF">C7H09_01660</name>
</gene>
<dbReference type="OrthoDB" id="5730196at2"/>
<evidence type="ECO:0000259" key="7">
    <source>
        <dbReference type="Pfam" id="PF25876"/>
    </source>
</evidence>
<dbReference type="Gene3D" id="2.40.420.20">
    <property type="match status" value="1"/>
</dbReference>
<protein>
    <submittedName>
        <fullName evidence="11">Efflux transporter periplasmic adaptor subunit</fullName>
    </submittedName>
</protein>
<feature type="domain" description="CusB-like beta-barrel" evidence="9">
    <location>
        <begin position="197"/>
        <end position="266"/>
    </location>
</feature>
<comment type="subcellular location">
    <subcellularLocation>
        <location evidence="1">Cell envelope</location>
    </subcellularLocation>
</comment>
<evidence type="ECO:0000313" key="11">
    <source>
        <dbReference type="EMBL" id="PSF13344.1"/>
    </source>
</evidence>
<reference evidence="11 12" key="1">
    <citation type="submission" date="2018-03" db="EMBL/GenBank/DDBJ databases">
        <title>Marinobacter brunus sp. nov., a marine bacterium of Gamma-proteobacteria isolated from the surface seawater of the South China Sea.</title>
        <authorList>
            <person name="Cheng H."/>
            <person name="Wu Y.-H."/>
            <person name="Xamxidin M."/>
            <person name="Xu X.-W."/>
        </authorList>
    </citation>
    <scope>NUCLEOTIDE SEQUENCE [LARGE SCALE GENOMIC DNA]</scope>
    <source>
        <strain evidence="11 12">NH169-3</strain>
    </source>
</reference>
<dbReference type="SUPFAM" id="SSF111369">
    <property type="entry name" value="HlyD-like secretion proteins"/>
    <property type="match status" value="1"/>
</dbReference>
<keyword evidence="3" id="KW-0813">Transport</keyword>
<keyword evidence="4 5" id="KW-0175">Coiled coil</keyword>
<dbReference type="Pfam" id="PF25917">
    <property type="entry name" value="BSH_RND"/>
    <property type="match status" value="1"/>
</dbReference>
<evidence type="ECO:0000256" key="2">
    <source>
        <dbReference type="ARBA" id="ARBA00009477"/>
    </source>
</evidence>
<dbReference type="Gene3D" id="2.40.50.100">
    <property type="match status" value="1"/>
</dbReference>
<keyword evidence="12" id="KW-1185">Reference proteome</keyword>
<dbReference type="Pfam" id="PF25954">
    <property type="entry name" value="Beta-barrel_RND_2"/>
    <property type="match status" value="1"/>
</dbReference>
<proteinExistence type="inferred from homology"/>
<dbReference type="GO" id="GO:0015562">
    <property type="term" value="F:efflux transmembrane transporter activity"/>
    <property type="evidence" value="ECO:0007669"/>
    <property type="project" value="TreeGrafter"/>
</dbReference>
<dbReference type="AlphaFoldDB" id="A0A2T1KTB0"/>
<feature type="signal peptide" evidence="6">
    <location>
        <begin position="1"/>
        <end position="22"/>
    </location>
</feature>
<evidence type="ECO:0000259" key="8">
    <source>
        <dbReference type="Pfam" id="PF25917"/>
    </source>
</evidence>
<dbReference type="Gene3D" id="1.10.287.470">
    <property type="entry name" value="Helix hairpin bin"/>
    <property type="match status" value="1"/>
</dbReference>
<evidence type="ECO:0000256" key="5">
    <source>
        <dbReference type="SAM" id="Coils"/>
    </source>
</evidence>
<dbReference type="InterPro" id="IPR058792">
    <property type="entry name" value="Beta-barrel_RND_2"/>
</dbReference>
<sequence length="350" mass="37948">MVKQFQSVCLGFLMLHAPLTWAESVATRAVISAPLQESAQLDGVIEAVQQSTVSAQTSGTIVELPFDVDDSVSAGDLIVRLEDSEQTARLDQAQAGLQEAQSGLQDARQQFQRTETVHERGLVSRQELDRARNNLSAAQARVERAEAAVAEARKQLDYTRVIAPYGGILTERHVELGESVSPGQPLLSGLSLEQLRVVVDLPQTYADAARSQRQATVTLADGRVLKTGDMTFYPYANPQTHTFRLRLQLEEPNGSLFPGMLVKVSVPVASREALWIPASALIERSELRAVFVQNDAGQPRLRQVRVGQRDDDRLEILAGLSEGEQVVVNPGTLVGSPALAVPATVPSDGE</sequence>
<dbReference type="InterPro" id="IPR058624">
    <property type="entry name" value="MdtA-like_HH"/>
</dbReference>
<feature type="domain" description="Multidrug resistance protein MdtA-like barrel-sandwich hybrid" evidence="8">
    <location>
        <begin position="50"/>
        <end position="185"/>
    </location>
</feature>
<evidence type="ECO:0000256" key="4">
    <source>
        <dbReference type="ARBA" id="ARBA00023054"/>
    </source>
</evidence>
<name>A0A2T1KTB0_9GAMM</name>
<comment type="similarity">
    <text evidence="2">Belongs to the membrane fusion protein (MFP) (TC 8.A.1) family.</text>
</comment>
<evidence type="ECO:0000259" key="9">
    <source>
        <dbReference type="Pfam" id="PF25954"/>
    </source>
</evidence>
<dbReference type="PANTHER" id="PTHR30469:SF18">
    <property type="entry name" value="RESISTANCE-NODULATION-CELL DIVISION (RND) EFFLUX MEMBRANE FUSION PROTEIN-RELATED"/>
    <property type="match status" value="1"/>
</dbReference>
<evidence type="ECO:0000259" key="10">
    <source>
        <dbReference type="Pfam" id="PF25967"/>
    </source>
</evidence>
<dbReference type="Gene3D" id="2.40.30.170">
    <property type="match status" value="1"/>
</dbReference>
<feature type="coiled-coil region" evidence="5">
    <location>
        <begin position="90"/>
        <end position="155"/>
    </location>
</feature>
<dbReference type="Pfam" id="PF25876">
    <property type="entry name" value="HH_MFP_RND"/>
    <property type="match status" value="1"/>
</dbReference>
<evidence type="ECO:0000256" key="1">
    <source>
        <dbReference type="ARBA" id="ARBA00004196"/>
    </source>
</evidence>
<dbReference type="EMBL" id="PXNP01000009">
    <property type="protein sequence ID" value="PSF13344.1"/>
    <property type="molecule type" value="Genomic_DNA"/>
</dbReference>
<accession>A0A2T1KTB0</accession>
<feature type="chain" id="PRO_5015418781" evidence="6">
    <location>
        <begin position="23"/>
        <end position="350"/>
    </location>
</feature>
<dbReference type="Proteomes" id="UP000239866">
    <property type="component" value="Unassembled WGS sequence"/>
</dbReference>
<dbReference type="Pfam" id="PF25967">
    <property type="entry name" value="RND-MFP_C"/>
    <property type="match status" value="1"/>
</dbReference>
<dbReference type="InterPro" id="IPR006143">
    <property type="entry name" value="RND_pump_MFP"/>
</dbReference>
<dbReference type="InterPro" id="IPR058625">
    <property type="entry name" value="MdtA-like_BSH"/>
</dbReference>
<feature type="domain" description="Multidrug resistance protein MdtA-like alpha-helical hairpin" evidence="7">
    <location>
        <begin position="90"/>
        <end position="159"/>
    </location>
</feature>
<evidence type="ECO:0000256" key="3">
    <source>
        <dbReference type="ARBA" id="ARBA00022448"/>
    </source>
</evidence>
<keyword evidence="6" id="KW-0732">Signal</keyword>
<comment type="caution">
    <text evidence="11">The sequence shown here is derived from an EMBL/GenBank/DDBJ whole genome shotgun (WGS) entry which is preliminary data.</text>
</comment>
<dbReference type="InterPro" id="IPR058627">
    <property type="entry name" value="MdtA-like_C"/>
</dbReference>
<evidence type="ECO:0000313" key="12">
    <source>
        <dbReference type="Proteomes" id="UP000239866"/>
    </source>
</evidence>
<dbReference type="GO" id="GO:1990281">
    <property type="term" value="C:efflux pump complex"/>
    <property type="evidence" value="ECO:0007669"/>
    <property type="project" value="TreeGrafter"/>
</dbReference>
<dbReference type="PANTHER" id="PTHR30469">
    <property type="entry name" value="MULTIDRUG RESISTANCE PROTEIN MDTA"/>
    <property type="match status" value="1"/>
</dbReference>
<feature type="domain" description="Multidrug resistance protein MdtA-like C-terminal permuted SH3" evidence="10">
    <location>
        <begin position="273"/>
        <end position="329"/>
    </location>
</feature>